<reference evidence="14 15" key="1">
    <citation type="submission" date="2016-03" db="EMBL/GenBank/DDBJ databases">
        <authorList>
            <person name="Devillers H."/>
        </authorList>
    </citation>
    <scope>NUCLEOTIDE SEQUENCE [LARGE SCALE GENOMIC DNA]</scope>
    <source>
        <strain evidence="14">CBS 10888</strain>
    </source>
</reference>
<dbReference type="InterPro" id="IPR005719">
    <property type="entry name" value="Dihydroorotate_DH_2"/>
</dbReference>
<keyword evidence="8 11" id="KW-0560">Oxidoreductase</keyword>
<keyword evidence="9" id="KW-0472">Membrane</keyword>
<dbReference type="PROSITE" id="PS00912">
    <property type="entry name" value="DHODEHASE_2"/>
    <property type="match status" value="1"/>
</dbReference>
<evidence type="ECO:0000256" key="5">
    <source>
        <dbReference type="ARBA" id="ARBA00017599"/>
    </source>
</evidence>
<gene>
    <name evidence="14" type="ORF">LADA_0F10814G</name>
</gene>
<evidence type="ECO:0000259" key="13">
    <source>
        <dbReference type="Pfam" id="PF01180"/>
    </source>
</evidence>
<dbReference type="InterPro" id="IPR050074">
    <property type="entry name" value="DHO_dehydrogenase"/>
</dbReference>
<evidence type="ECO:0000256" key="4">
    <source>
        <dbReference type="ARBA" id="ARBA00012791"/>
    </source>
</evidence>
<comment type="similarity">
    <text evidence="3 11">Belongs to the dihydroorotate dehydrogenase family. Type 2 subfamily.</text>
</comment>
<name>A0A1G4JLW6_9SACH</name>
<evidence type="ECO:0000256" key="11">
    <source>
        <dbReference type="RuleBase" id="RU361255"/>
    </source>
</evidence>
<dbReference type="STRING" id="1266660.A0A1G4JLW6"/>
<evidence type="ECO:0000256" key="2">
    <source>
        <dbReference type="ARBA" id="ARBA00005161"/>
    </source>
</evidence>
<evidence type="ECO:0000313" key="15">
    <source>
        <dbReference type="Proteomes" id="UP000190274"/>
    </source>
</evidence>
<dbReference type="Pfam" id="PF01180">
    <property type="entry name" value="DHO_dh"/>
    <property type="match status" value="1"/>
</dbReference>
<dbReference type="InterPro" id="IPR005720">
    <property type="entry name" value="Dihydroorotate_DH_cat"/>
</dbReference>
<feature type="chain" id="PRO_5009236080" description="Dihydroorotate dehydrogenase (quinone), mitochondrial" evidence="12">
    <location>
        <begin position="21"/>
        <end position="494"/>
    </location>
</feature>
<evidence type="ECO:0000256" key="3">
    <source>
        <dbReference type="ARBA" id="ARBA00005359"/>
    </source>
</evidence>
<dbReference type="NCBIfam" id="TIGR01036">
    <property type="entry name" value="pyrD_sub2"/>
    <property type="match status" value="1"/>
</dbReference>
<dbReference type="PANTHER" id="PTHR48109">
    <property type="entry name" value="DIHYDROOROTATE DEHYDROGENASE (QUINONE), MITOCHONDRIAL-RELATED"/>
    <property type="match status" value="1"/>
</dbReference>
<dbReference type="EC" id="1.3.5.2" evidence="4 11"/>
<evidence type="ECO:0000256" key="8">
    <source>
        <dbReference type="ARBA" id="ARBA00023002"/>
    </source>
</evidence>
<keyword evidence="15" id="KW-1185">Reference proteome</keyword>
<dbReference type="Gene3D" id="3.20.20.70">
    <property type="entry name" value="Aldolase class I"/>
    <property type="match status" value="1"/>
</dbReference>
<dbReference type="GO" id="GO:0106430">
    <property type="term" value="F:dihydroorotate dehydrogenase (quinone) activity"/>
    <property type="evidence" value="ECO:0007669"/>
    <property type="project" value="UniProtKB-EC"/>
</dbReference>
<comment type="catalytic activity">
    <reaction evidence="10 11">
        <text>(S)-dihydroorotate + a quinone = orotate + a quinol</text>
        <dbReference type="Rhea" id="RHEA:30187"/>
        <dbReference type="ChEBI" id="CHEBI:24646"/>
        <dbReference type="ChEBI" id="CHEBI:30839"/>
        <dbReference type="ChEBI" id="CHEBI:30864"/>
        <dbReference type="ChEBI" id="CHEBI:132124"/>
        <dbReference type="EC" id="1.3.5.2"/>
    </reaction>
</comment>
<evidence type="ECO:0000256" key="9">
    <source>
        <dbReference type="ARBA" id="ARBA00023136"/>
    </source>
</evidence>
<proteinExistence type="inferred from homology"/>
<keyword evidence="6 11" id="KW-0285">Flavoprotein</keyword>
<comment type="pathway">
    <text evidence="2 11">Pyrimidine metabolism; UMP biosynthesis via de novo pathway; orotate from (S)-dihydroorotate (quinone route): step 1/1.</text>
</comment>
<dbReference type="NCBIfam" id="NF003645">
    <property type="entry name" value="PRK05286.1-2"/>
    <property type="match status" value="1"/>
</dbReference>
<keyword evidence="11" id="KW-0999">Mitochondrion inner membrane</keyword>
<evidence type="ECO:0000256" key="7">
    <source>
        <dbReference type="ARBA" id="ARBA00022643"/>
    </source>
</evidence>
<evidence type="ECO:0000256" key="12">
    <source>
        <dbReference type="SAM" id="SignalP"/>
    </source>
</evidence>
<dbReference type="PROSITE" id="PS00911">
    <property type="entry name" value="DHODEHASE_1"/>
    <property type="match status" value="1"/>
</dbReference>
<keyword evidence="7 11" id="KW-0288">FMN</keyword>
<comment type="cofactor">
    <cofactor evidence="11">
        <name>FMN</name>
        <dbReference type="ChEBI" id="CHEBI:58210"/>
    </cofactor>
    <text evidence="11">Binds 1 FMN per subunit.</text>
</comment>
<dbReference type="PANTHER" id="PTHR48109:SF4">
    <property type="entry name" value="DIHYDROOROTATE DEHYDROGENASE (QUINONE), MITOCHONDRIAL"/>
    <property type="match status" value="1"/>
</dbReference>
<feature type="signal peptide" evidence="12">
    <location>
        <begin position="1"/>
        <end position="20"/>
    </location>
</feature>
<dbReference type="EMBL" id="LT598458">
    <property type="protein sequence ID" value="SCU91582.1"/>
    <property type="molecule type" value="Genomic_DNA"/>
</dbReference>
<evidence type="ECO:0000256" key="6">
    <source>
        <dbReference type="ARBA" id="ARBA00022630"/>
    </source>
</evidence>
<dbReference type="GO" id="GO:0044205">
    <property type="term" value="P:'de novo' UMP biosynthetic process"/>
    <property type="evidence" value="ECO:0007669"/>
    <property type="project" value="UniProtKB-UniPathway"/>
</dbReference>
<dbReference type="GO" id="GO:0006207">
    <property type="term" value="P:'de novo' pyrimidine nucleobase biosynthetic process"/>
    <property type="evidence" value="ECO:0007669"/>
    <property type="project" value="InterPro"/>
</dbReference>
<dbReference type="NCBIfam" id="NF003652">
    <property type="entry name" value="PRK05286.2-5"/>
    <property type="match status" value="1"/>
</dbReference>
<comment type="subcellular location">
    <subcellularLocation>
        <location evidence="1 11">Mitochondrion inner membrane</location>
        <topology evidence="1 11">Single-pass membrane protein</topology>
    </subcellularLocation>
</comment>
<protein>
    <recommendedName>
        <fullName evidence="5 11">Dihydroorotate dehydrogenase (quinone), mitochondrial</fullName>
        <shortName evidence="11">DHOdehase</shortName>
        <ecNumber evidence="4 11">1.3.5.2</ecNumber>
    </recommendedName>
</protein>
<dbReference type="InterPro" id="IPR013785">
    <property type="entry name" value="Aldolase_TIM"/>
</dbReference>
<dbReference type="SUPFAM" id="SSF51395">
    <property type="entry name" value="FMN-linked oxidoreductases"/>
    <property type="match status" value="1"/>
</dbReference>
<dbReference type="Proteomes" id="UP000190274">
    <property type="component" value="Chromosome F"/>
</dbReference>
<dbReference type="UniPathway" id="UPA00070">
    <property type="reaction ID" value="UER00946"/>
</dbReference>
<organism evidence="14 15">
    <name type="scientific">Lachancea dasiensis</name>
    <dbReference type="NCBI Taxonomy" id="1072105"/>
    <lineage>
        <taxon>Eukaryota</taxon>
        <taxon>Fungi</taxon>
        <taxon>Dikarya</taxon>
        <taxon>Ascomycota</taxon>
        <taxon>Saccharomycotina</taxon>
        <taxon>Saccharomycetes</taxon>
        <taxon>Saccharomycetales</taxon>
        <taxon>Saccharomycetaceae</taxon>
        <taxon>Lachancea</taxon>
    </lineage>
</organism>
<keyword evidence="11" id="KW-0496">Mitochondrion</keyword>
<accession>A0A1G4JLW6</accession>
<keyword evidence="12" id="KW-0732">Signal</keyword>
<dbReference type="InterPro" id="IPR001295">
    <property type="entry name" value="Dihydroorotate_DH_CS"/>
</dbReference>
<sequence>MLLVTCLFVYLSLFCSLWSSVNIMKKLTSEWYVQKPRIGIFHYRSSQIQLALVEMPSRVVLQGLLKKPNYFLRNSRYPLKSGFNGAKFILYTAGMIGGGFAGLYLINSRSAIHEYVLCPLVRFMTPDAENGHKLGIFLLKWGLTPKLLFDKDDEVLKVNVFGTTMSNPIGCAAGLDKNGEAIDGILQGGFAYHEIGSITPLPQPGNPRPRFFRLPRDGAVINRYGFNSDGHEHVFANVAARVSDYLYSYFSKNASIDKLSLYQNKLLAINLGKNKNGDEVKDYLKGVEKFQSLADVLVINVSSPNTPGLRDLQNESKLTDLLSQVVDKRNSLVCAGNALGATSHRPPILVKIAPDLTAPELQSIAEAAKKSKVDGIIVSNTTIKRPGTLITEDETLTHQVGGLSGKPLKEFSLKALRTIYQYTRDSDLVLVGCGGISSAEDALEFGRAGANFVQLYTAFAYKGPGLVAKIKDGVTEQLKKEGKTWMQIVGEDQK</sequence>
<evidence type="ECO:0000256" key="1">
    <source>
        <dbReference type="ARBA" id="ARBA00004434"/>
    </source>
</evidence>
<dbReference type="AlphaFoldDB" id="A0A1G4JLW6"/>
<evidence type="ECO:0000256" key="10">
    <source>
        <dbReference type="ARBA" id="ARBA00048639"/>
    </source>
</evidence>
<dbReference type="CDD" id="cd04738">
    <property type="entry name" value="DHOD_2_like"/>
    <property type="match status" value="1"/>
</dbReference>
<dbReference type="OrthoDB" id="14784at2759"/>
<evidence type="ECO:0000313" key="14">
    <source>
        <dbReference type="EMBL" id="SCU91582.1"/>
    </source>
</evidence>
<feature type="domain" description="Dihydroorotate dehydrogenase catalytic" evidence="13">
    <location>
        <begin position="156"/>
        <end position="478"/>
    </location>
</feature>
<dbReference type="GO" id="GO:0005743">
    <property type="term" value="C:mitochondrial inner membrane"/>
    <property type="evidence" value="ECO:0007669"/>
    <property type="project" value="UniProtKB-SubCell"/>
</dbReference>